<dbReference type="InterPro" id="IPR015943">
    <property type="entry name" value="WD40/YVTN_repeat-like_dom_sf"/>
</dbReference>
<dbReference type="InterPro" id="IPR024983">
    <property type="entry name" value="CHAT_dom"/>
</dbReference>
<dbReference type="PROSITE" id="PS00678">
    <property type="entry name" value="WD_REPEATS_1"/>
    <property type="match status" value="3"/>
</dbReference>
<evidence type="ECO:0000259" key="4">
    <source>
        <dbReference type="Pfam" id="PF12770"/>
    </source>
</evidence>
<dbReference type="SUPFAM" id="SSF50978">
    <property type="entry name" value="WD40 repeat-like"/>
    <property type="match status" value="1"/>
</dbReference>
<gene>
    <name evidence="5" type="ORF">H6G81_03815</name>
</gene>
<evidence type="ECO:0000256" key="3">
    <source>
        <dbReference type="PROSITE-ProRule" id="PRU00221"/>
    </source>
</evidence>
<evidence type="ECO:0000313" key="5">
    <source>
        <dbReference type="EMBL" id="MBD2603674.1"/>
    </source>
</evidence>
<keyword evidence="2" id="KW-0677">Repeat</keyword>
<dbReference type="PROSITE" id="PS50294">
    <property type="entry name" value="WD_REPEATS_REGION"/>
    <property type="match status" value="6"/>
</dbReference>
<evidence type="ECO:0000313" key="6">
    <source>
        <dbReference type="Proteomes" id="UP000660380"/>
    </source>
</evidence>
<feature type="repeat" description="WD" evidence="3">
    <location>
        <begin position="452"/>
        <end position="493"/>
    </location>
</feature>
<dbReference type="PROSITE" id="PS50082">
    <property type="entry name" value="WD_REPEATS_2"/>
    <property type="match status" value="6"/>
</dbReference>
<sequence>MNSNVKKILVLASNPKGTSVLALEREIRDIREGFKRADNRDRFQIETRGAVRPEDLRRAMLEVKPHIVHFCGHGTGSQGLVLEDDDGREDLASTEALADLFSLISDRVECVLLNACYAQVQAKAISEHINYVIGMSHEILDNAAIAFTVGFYDALGAGETIESAYKWGCNAIQFKMSGRSIPRKAEVVGATPKVEIAEHLKPVLNKKENLNSLIISPADSNNSYSNWNYLSSLKGHSDWVRSLAFSSDGKTLISGSNDETVRLWDLETRQPIHILTAHEKRVKCVGITPDGKMLVSASTDSKIKLWDQKTGKCERTIATSLNPATILNAISISPNREIIASGSASTQGLIKLWNLETGKRQAAIVAHNSSVLSLAFSPDGQSLASGSKSGIIKLWHLSNINEPLYIIDHAHLSDVLSLAISPDNQTLVSSGADRTIKLWNLANGDKKPPHILYGHAGRIWCVAISPDNTKIASASADYTIKIWDLHTGEQLNTLTGHLGEVRTIAFSSDGHLLASAGDDMQIRLWQAC</sequence>
<organism evidence="5 6">
    <name type="scientific">Scytonema hofmannii FACHB-248</name>
    <dbReference type="NCBI Taxonomy" id="1842502"/>
    <lineage>
        <taxon>Bacteria</taxon>
        <taxon>Bacillati</taxon>
        <taxon>Cyanobacteriota</taxon>
        <taxon>Cyanophyceae</taxon>
        <taxon>Nostocales</taxon>
        <taxon>Scytonemataceae</taxon>
        <taxon>Scytonema</taxon>
    </lineage>
</organism>
<dbReference type="SMART" id="SM00320">
    <property type="entry name" value="WD40"/>
    <property type="match status" value="7"/>
</dbReference>
<dbReference type="PANTHER" id="PTHR22847:SF637">
    <property type="entry name" value="WD REPEAT DOMAIN 5B"/>
    <property type="match status" value="1"/>
</dbReference>
<proteinExistence type="predicted"/>
<keyword evidence="6" id="KW-1185">Reference proteome</keyword>
<dbReference type="CDD" id="cd00200">
    <property type="entry name" value="WD40"/>
    <property type="match status" value="1"/>
</dbReference>
<dbReference type="EMBL" id="JACJTA010000005">
    <property type="protein sequence ID" value="MBD2603674.1"/>
    <property type="molecule type" value="Genomic_DNA"/>
</dbReference>
<evidence type="ECO:0000256" key="2">
    <source>
        <dbReference type="ARBA" id="ARBA00022737"/>
    </source>
</evidence>
<dbReference type="InterPro" id="IPR001680">
    <property type="entry name" value="WD40_rpt"/>
</dbReference>
<feature type="repeat" description="WD" evidence="3">
    <location>
        <begin position="494"/>
        <end position="528"/>
    </location>
</feature>
<dbReference type="PRINTS" id="PR00320">
    <property type="entry name" value="GPROTEINBRPT"/>
</dbReference>
<evidence type="ECO:0000256" key="1">
    <source>
        <dbReference type="ARBA" id="ARBA00022574"/>
    </source>
</evidence>
<dbReference type="InterPro" id="IPR020472">
    <property type="entry name" value="WD40_PAC1"/>
</dbReference>
<dbReference type="Proteomes" id="UP000660380">
    <property type="component" value="Unassembled WGS sequence"/>
</dbReference>
<dbReference type="InterPro" id="IPR036322">
    <property type="entry name" value="WD40_repeat_dom_sf"/>
</dbReference>
<dbReference type="Pfam" id="PF12770">
    <property type="entry name" value="CHAT"/>
    <property type="match status" value="1"/>
</dbReference>
<dbReference type="PANTHER" id="PTHR22847">
    <property type="entry name" value="WD40 REPEAT PROTEIN"/>
    <property type="match status" value="1"/>
</dbReference>
<accession>A0ABR8GKG9</accession>
<feature type="domain" description="CHAT" evidence="4">
    <location>
        <begin position="23"/>
        <end position="164"/>
    </location>
</feature>
<protein>
    <submittedName>
        <fullName evidence="5">CHAT domain-containing protein</fullName>
    </submittedName>
</protein>
<reference evidence="5 6" key="1">
    <citation type="journal article" date="2020" name="ISME J.">
        <title>Comparative genomics reveals insights into cyanobacterial evolution and habitat adaptation.</title>
        <authorList>
            <person name="Chen M.Y."/>
            <person name="Teng W.K."/>
            <person name="Zhao L."/>
            <person name="Hu C.X."/>
            <person name="Zhou Y.K."/>
            <person name="Han B.P."/>
            <person name="Song L.R."/>
            <person name="Shu W.S."/>
        </authorList>
    </citation>
    <scope>NUCLEOTIDE SEQUENCE [LARGE SCALE GENOMIC DNA]</scope>
    <source>
        <strain evidence="5 6">FACHB-248</strain>
    </source>
</reference>
<feature type="repeat" description="WD" evidence="3">
    <location>
        <begin position="233"/>
        <end position="274"/>
    </location>
</feature>
<dbReference type="RefSeq" id="WP_051503009.1">
    <property type="nucleotide sequence ID" value="NZ_JACJTA010000005.1"/>
</dbReference>
<comment type="caution">
    <text evidence="5">The sequence shown here is derived from an EMBL/GenBank/DDBJ whole genome shotgun (WGS) entry which is preliminary data.</text>
</comment>
<dbReference type="InterPro" id="IPR019775">
    <property type="entry name" value="WD40_repeat_CS"/>
</dbReference>
<feature type="repeat" description="WD" evidence="3">
    <location>
        <begin position="275"/>
        <end position="316"/>
    </location>
</feature>
<keyword evidence="1 3" id="KW-0853">WD repeat</keyword>
<feature type="repeat" description="WD" evidence="3">
    <location>
        <begin position="408"/>
        <end position="449"/>
    </location>
</feature>
<dbReference type="Pfam" id="PF00400">
    <property type="entry name" value="WD40"/>
    <property type="match status" value="7"/>
</dbReference>
<name>A0ABR8GKG9_9CYAN</name>
<dbReference type="Gene3D" id="2.130.10.10">
    <property type="entry name" value="YVTN repeat-like/Quinoprotein amine dehydrogenase"/>
    <property type="match status" value="2"/>
</dbReference>
<feature type="repeat" description="WD" evidence="3">
    <location>
        <begin position="364"/>
        <end position="399"/>
    </location>
</feature>